<dbReference type="Proteomes" id="UP000179113">
    <property type="component" value="Unassembled WGS sequence"/>
</dbReference>
<evidence type="ECO:0000313" key="2">
    <source>
        <dbReference type="Proteomes" id="UP000179113"/>
    </source>
</evidence>
<gene>
    <name evidence="1" type="ORF">A2415_02265</name>
</gene>
<comment type="caution">
    <text evidence="1">The sequence shown here is derived from an EMBL/GenBank/DDBJ whole genome shotgun (WGS) entry which is preliminary data.</text>
</comment>
<accession>A0A1F4WGW6</accession>
<dbReference type="EMBL" id="MEWA01000034">
    <property type="protein sequence ID" value="OGC68652.1"/>
    <property type="molecule type" value="Genomic_DNA"/>
</dbReference>
<reference evidence="1 2" key="1">
    <citation type="journal article" date="2016" name="Nat. Commun.">
        <title>Thousands of microbial genomes shed light on interconnected biogeochemical processes in an aquifer system.</title>
        <authorList>
            <person name="Anantharaman K."/>
            <person name="Brown C.T."/>
            <person name="Hug L.A."/>
            <person name="Sharon I."/>
            <person name="Castelle C.J."/>
            <person name="Probst A.J."/>
            <person name="Thomas B.C."/>
            <person name="Singh A."/>
            <person name="Wilkins M.J."/>
            <person name="Karaoz U."/>
            <person name="Brodie E.L."/>
            <person name="Williams K.H."/>
            <person name="Hubbard S.S."/>
            <person name="Banfield J.F."/>
        </authorList>
    </citation>
    <scope>NUCLEOTIDE SEQUENCE [LARGE SCALE GENOMIC DNA]</scope>
</reference>
<proteinExistence type="predicted"/>
<dbReference type="AlphaFoldDB" id="A0A1F4WGW6"/>
<evidence type="ECO:0000313" key="1">
    <source>
        <dbReference type="EMBL" id="OGC68652.1"/>
    </source>
</evidence>
<sequence>MKKLALIPMVGLVLLMLVCIFGIQLAVQAAPLGEISTEVYLYNSDGRADPGEVLTTTLNATIQSNVFNWTDGPIDAFVEFGGVYPEWEPALGHSGNITGTVSYDPELGVYTWQGVIPAMSVAEFWVPIKNVSYQITSHFQVSFSLDGIAVPAVQVGIYNPTPPPPPAPDEYKVYLPLVIKPEVEQPVLGIDVSASDGTSDSRETGVLTTTKSYAVNFAAYSLVADQLTAVVTFSGFEDWNVVTKNEPGLVGEWTENGGGRFTWQGILDQGIGEITELWIEVPAGYHGTHQFTVDAQVIGRSLVYAGHVTVIVP</sequence>
<organism evidence="1 2">
    <name type="scientific">candidate division WWE3 bacterium RIFOXYC1_FULL_39_7</name>
    <dbReference type="NCBI Taxonomy" id="1802643"/>
    <lineage>
        <taxon>Bacteria</taxon>
        <taxon>Katanobacteria</taxon>
    </lineage>
</organism>
<protein>
    <submittedName>
        <fullName evidence="1">Uncharacterized protein</fullName>
    </submittedName>
</protein>
<name>A0A1F4WGW6_UNCKA</name>